<dbReference type="PROSITE" id="PS51671">
    <property type="entry name" value="ACT"/>
    <property type="match status" value="1"/>
</dbReference>
<feature type="site" description="Essential for prephenate dehydratase activity" evidence="9">
    <location>
        <position position="182"/>
    </location>
</feature>
<dbReference type="RefSeq" id="WP_086890582.1">
    <property type="nucleotide sequence ID" value="NZ_CP021252.1"/>
</dbReference>
<keyword evidence="4 10" id="KW-0028">Amino-acid biosynthesis</keyword>
<evidence type="ECO:0000256" key="8">
    <source>
        <dbReference type="ARBA" id="ARBA00047848"/>
    </source>
</evidence>
<evidence type="ECO:0000256" key="1">
    <source>
        <dbReference type="ARBA" id="ARBA00004741"/>
    </source>
</evidence>
<dbReference type="PROSITE" id="PS51171">
    <property type="entry name" value="PREPHENATE_DEHYDR_3"/>
    <property type="match status" value="1"/>
</dbReference>
<dbReference type="InterPro" id="IPR002912">
    <property type="entry name" value="ACT_dom"/>
</dbReference>
<dbReference type="Gene3D" id="3.30.70.260">
    <property type="match status" value="1"/>
</dbReference>
<feature type="domain" description="Prephenate dehydratase" evidence="11">
    <location>
        <begin position="10"/>
        <end position="189"/>
    </location>
</feature>
<dbReference type="InterPro" id="IPR045865">
    <property type="entry name" value="ACT-like_dom_sf"/>
</dbReference>
<comment type="catalytic activity">
    <reaction evidence="8 10">
        <text>prephenate + H(+) = 3-phenylpyruvate + CO2 + H2O</text>
        <dbReference type="Rhea" id="RHEA:21648"/>
        <dbReference type="ChEBI" id="CHEBI:15377"/>
        <dbReference type="ChEBI" id="CHEBI:15378"/>
        <dbReference type="ChEBI" id="CHEBI:16526"/>
        <dbReference type="ChEBI" id="CHEBI:18005"/>
        <dbReference type="ChEBI" id="CHEBI:29934"/>
        <dbReference type="EC" id="4.2.1.51"/>
    </reaction>
</comment>
<evidence type="ECO:0000313" key="13">
    <source>
        <dbReference type="EMBL" id="ART20405.1"/>
    </source>
</evidence>
<feature type="domain" description="ACT" evidence="12">
    <location>
        <begin position="203"/>
        <end position="284"/>
    </location>
</feature>
<dbReference type="NCBIfam" id="NF008865">
    <property type="entry name" value="PRK11898.1"/>
    <property type="match status" value="1"/>
</dbReference>
<protein>
    <recommendedName>
        <fullName evidence="3 10">Prephenate dehydratase</fullName>
        <shortName evidence="10">PDT</shortName>
        <ecNumber evidence="2 10">4.2.1.51</ecNumber>
    </recommendedName>
</protein>
<dbReference type="GO" id="GO:0009094">
    <property type="term" value="P:L-phenylalanine biosynthetic process"/>
    <property type="evidence" value="ECO:0007669"/>
    <property type="project" value="UniProtKB-UniPathway"/>
</dbReference>
<dbReference type="EC" id="4.2.1.51" evidence="2 10"/>
<dbReference type="FunFam" id="3.30.70.260:FF:000012">
    <property type="entry name" value="Prephenate dehydratase"/>
    <property type="match status" value="1"/>
</dbReference>
<dbReference type="FunFam" id="3.40.190.10:FF:000064">
    <property type="entry name" value="Prephenate dehydratase"/>
    <property type="match status" value="1"/>
</dbReference>
<evidence type="ECO:0000256" key="7">
    <source>
        <dbReference type="ARBA" id="ARBA00023239"/>
    </source>
</evidence>
<dbReference type="Pfam" id="PF00800">
    <property type="entry name" value="PDT"/>
    <property type="match status" value="1"/>
</dbReference>
<name>A0A2Z2IZB6_CORST</name>
<dbReference type="InterPro" id="IPR008242">
    <property type="entry name" value="Chor_mutase/pphenate_deHydtase"/>
</dbReference>
<dbReference type="UniPathway" id="UPA00121">
    <property type="reaction ID" value="UER00345"/>
</dbReference>
<dbReference type="PANTHER" id="PTHR21022">
    <property type="entry name" value="PREPHENATE DEHYDRATASE P PROTEIN"/>
    <property type="match status" value="1"/>
</dbReference>
<keyword evidence="5 10" id="KW-0057">Aromatic amino acid biosynthesis</keyword>
<dbReference type="PROSITE" id="PS00857">
    <property type="entry name" value="PREPHENATE_DEHYDR_1"/>
    <property type="match status" value="1"/>
</dbReference>
<keyword evidence="7 10" id="KW-0456">Lyase</keyword>
<keyword evidence="6 10" id="KW-0584">Phenylalanine biosynthesis</keyword>
<dbReference type="InterPro" id="IPR018528">
    <property type="entry name" value="Preph_deHydtase_CS"/>
</dbReference>
<dbReference type="SUPFAM" id="SSF55021">
    <property type="entry name" value="ACT-like"/>
    <property type="match status" value="1"/>
</dbReference>
<dbReference type="GO" id="GO:0004664">
    <property type="term" value="F:prephenate dehydratase activity"/>
    <property type="evidence" value="ECO:0007669"/>
    <property type="project" value="UniProtKB-UniRule"/>
</dbReference>
<evidence type="ECO:0000259" key="11">
    <source>
        <dbReference type="PROSITE" id="PS51171"/>
    </source>
</evidence>
<reference evidence="13 14" key="1">
    <citation type="submission" date="2017-05" db="EMBL/GenBank/DDBJ databases">
        <title>Complete genome sequence of Corynebacterium striatum KC-Na-1 isolated from Neophocaena asiaeorientalis in Korea.</title>
        <authorList>
            <person name="Kim J.H."/>
            <person name="Lee K."/>
        </authorList>
    </citation>
    <scope>NUCLEOTIDE SEQUENCE [LARGE SCALE GENOMIC DNA]</scope>
    <source>
        <strain evidence="13 14">KC-Na-01</strain>
    </source>
</reference>
<dbReference type="PROSITE" id="PS00858">
    <property type="entry name" value="PREPHENATE_DEHYDR_2"/>
    <property type="match status" value="1"/>
</dbReference>
<dbReference type="AlphaFoldDB" id="A0A2Z2IZB6"/>
<evidence type="ECO:0000256" key="3">
    <source>
        <dbReference type="ARBA" id="ARBA00021872"/>
    </source>
</evidence>
<dbReference type="EMBL" id="CP021252">
    <property type="protein sequence ID" value="ART20405.1"/>
    <property type="molecule type" value="Genomic_DNA"/>
</dbReference>
<evidence type="ECO:0000313" key="14">
    <source>
        <dbReference type="Proteomes" id="UP000250197"/>
    </source>
</evidence>
<dbReference type="KEGG" id="cstr:CBE89_02005"/>
<gene>
    <name evidence="10" type="primary">pheA</name>
    <name evidence="13" type="ORF">CBE89_02005</name>
</gene>
<evidence type="ECO:0000259" key="12">
    <source>
        <dbReference type="PROSITE" id="PS51671"/>
    </source>
</evidence>
<dbReference type="Pfam" id="PF01842">
    <property type="entry name" value="ACT"/>
    <property type="match status" value="1"/>
</dbReference>
<evidence type="ECO:0000256" key="10">
    <source>
        <dbReference type="RuleBase" id="RU361254"/>
    </source>
</evidence>
<organism evidence="13 14">
    <name type="scientific">Corynebacterium striatum</name>
    <dbReference type="NCBI Taxonomy" id="43770"/>
    <lineage>
        <taxon>Bacteria</taxon>
        <taxon>Bacillati</taxon>
        <taxon>Actinomycetota</taxon>
        <taxon>Actinomycetes</taxon>
        <taxon>Mycobacteriales</taxon>
        <taxon>Corynebacteriaceae</taxon>
        <taxon>Corynebacterium</taxon>
    </lineage>
</organism>
<evidence type="ECO:0000256" key="2">
    <source>
        <dbReference type="ARBA" id="ARBA00013147"/>
    </source>
</evidence>
<dbReference type="CDD" id="cd04905">
    <property type="entry name" value="ACT_CM-PDT"/>
    <property type="match status" value="1"/>
</dbReference>
<evidence type="ECO:0000256" key="5">
    <source>
        <dbReference type="ARBA" id="ARBA00023141"/>
    </source>
</evidence>
<proteinExistence type="predicted"/>
<dbReference type="InterPro" id="IPR001086">
    <property type="entry name" value="Preph_deHydtase"/>
</dbReference>
<dbReference type="GO" id="GO:0005737">
    <property type="term" value="C:cytoplasm"/>
    <property type="evidence" value="ECO:0007669"/>
    <property type="project" value="TreeGrafter"/>
</dbReference>
<dbReference type="PANTHER" id="PTHR21022:SF19">
    <property type="entry name" value="PREPHENATE DEHYDRATASE-RELATED"/>
    <property type="match status" value="1"/>
</dbReference>
<evidence type="ECO:0000256" key="4">
    <source>
        <dbReference type="ARBA" id="ARBA00022605"/>
    </source>
</evidence>
<evidence type="ECO:0000256" key="6">
    <source>
        <dbReference type="ARBA" id="ARBA00023222"/>
    </source>
</evidence>
<dbReference type="SUPFAM" id="SSF53850">
    <property type="entry name" value="Periplasmic binding protein-like II"/>
    <property type="match status" value="1"/>
</dbReference>
<dbReference type="Proteomes" id="UP000250197">
    <property type="component" value="Chromosome"/>
</dbReference>
<sequence length="309" mass="32833">MSTTTKASTKIAFLGPAGTFTEAALQQLSMHFEQVEPMPVSSPSEALAAVRAGVADFACVAIENSVDGAVTATFDALVEGERVQVYREVDLPVAFSIMVRPGMQLGDVATFATHPVAYQQVRGWLKENLPGVEFVPASSNGAAAQAVAQEEIDAAAAPARAAELFGLDTLADGVADVAGATTRFVLVGPAGKPTARTGHDKTSVIFTLPNEPGSLVGALEEFAHRGVDLSRIESRPTRKTFGTYRFHVDLIGHIEDRPVAEALRAVWLRAEELIFVGSWPSVAEIGEQPRDLNRLAAADEWVAQARQGK</sequence>
<dbReference type="PIRSF" id="PIRSF001500">
    <property type="entry name" value="Chor_mut_pdt_Ppr"/>
    <property type="match status" value="1"/>
</dbReference>
<accession>A0A2Z2IZB6</accession>
<dbReference type="Gene3D" id="3.40.190.10">
    <property type="entry name" value="Periplasmic binding protein-like II"/>
    <property type="match status" value="2"/>
</dbReference>
<dbReference type="CDD" id="cd13632">
    <property type="entry name" value="PBP2_Aa-PDT_like"/>
    <property type="match status" value="1"/>
</dbReference>
<evidence type="ECO:0000256" key="9">
    <source>
        <dbReference type="PIRSR" id="PIRSR001500-2"/>
    </source>
</evidence>
<comment type="pathway">
    <text evidence="1 10">Amino-acid biosynthesis; L-phenylalanine biosynthesis; phenylpyruvate from prephenate: step 1/1.</text>
</comment>